<protein>
    <recommendedName>
        <fullName evidence="2">Reverse transcriptase domain-containing protein</fullName>
    </recommendedName>
</protein>
<dbReference type="PANTHER" id="PTHR24559">
    <property type="entry name" value="TRANSPOSON TY3-I GAG-POL POLYPROTEIN"/>
    <property type="match status" value="1"/>
</dbReference>
<evidence type="ECO:0000259" key="2">
    <source>
        <dbReference type="Pfam" id="PF00078"/>
    </source>
</evidence>
<feature type="region of interest" description="Disordered" evidence="1">
    <location>
        <begin position="1"/>
        <end position="35"/>
    </location>
</feature>
<accession>A0AAW2JEW5</accession>
<sequence length="234" mass="26068">MPNRRTDHSGGGGTLRACLTVRPTGRTETKVGHSDPGVPCGRALAQRIKGYNQQEGIYYDETFGPVIKMATEDIKHVALRSPIGIYSTKVMPFGLKNAGATYQRAMTNIFKELLHHEVECYVDDLVLQLEGPFQIVKLTLTIGFVRYPRSTGCSASVSLLYAVRNPIRLDGRRTSLNPTDYVKQFSGLARIRVTENREERKRALPLKCPSHDAAWAFIASMRLSGPLHSFHPGR</sequence>
<dbReference type="Gene3D" id="3.10.10.10">
    <property type="entry name" value="HIV Type 1 Reverse Transcriptase, subunit A, domain 1"/>
    <property type="match status" value="1"/>
</dbReference>
<evidence type="ECO:0000313" key="3">
    <source>
        <dbReference type="EMBL" id="KAL0293004.1"/>
    </source>
</evidence>
<feature type="domain" description="Reverse transcriptase" evidence="2">
    <location>
        <begin position="79"/>
        <end position="132"/>
    </location>
</feature>
<dbReference type="InterPro" id="IPR043502">
    <property type="entry name" value="DNA/RNA_pol_sf"/>
</dbReference>
<proteinExistence type="predicted"/>
<dbReference type="SUPFAM" id="SSF56672">
    <property type="entry name" value="DNA/RNA polymerases"/>
    <property type="match status" value="1"/>
</dbReference>
<name>A0AAW2JEW5_9LAMI</name>
<dbReference type="InterPro" id="IPR043128">
    <property type="entry name" value="Rev_trsase/Diguanyl_cyclase"/>
</dbReference>
<evidence type="ECO:0000256" key="1">
    <source>
        <dbReference type="SAM" id="MobiDB-lite"/>
    </source>
</evidence>
<dbReference type="InterPro" id="IPR053134">
    <property type="entry name" value="RNA-dir_DNA_polymerase"/>
</dbReference>
<organism evidence="3">
    <name type="scientific">Sesamum calycinum</name>
    <dbReference type="NCBI Taxonomy" id="2727403"/>
    <lineage>
        <taxon>Eukaryota</taxon>
        <taxon>Viridiplantae</taxon>
        <taxon>Streptophyta</taxon>
        <taxon>Embryophyta</taxon>
        <taxon>Tracheophyta</taxon>
        <taxon>Spermatophyta</taxon>
        <taxon>Magnoliopsida</taxon>
        <taxon>eudicotyledons</taxon>
        <taxon>Gunneridae</taxon>
        <taxon>Pentapetalae</taxon>
        <taxon>asterids</taxon>
        <taxon>lamiids</taxon>
        <taxon>Lamiales</taxon>
        <taxon>Pedaliaceae</taxon>
        <taxon>Sesamum</taxon>
    </lineage>
</organism>
<comment type="caution">
    <text evidence="3">The sequence shown here is derived from an EMBL/GenBank/DDBJ whole genome shotgun (WGS) entry which is preliminary data.</text>
</comment>
<dbReference type="AntiFam" id="ANF00275">
    <property type="entry name" value="Spurious translation from rRNA (DUF6467)"/>
</dbReference>
<dbReference type="InterPro" id="IPR000477">
    <property type="entry name" value="RT_dom"/>
</dbReference>
<reference evidence="3" key="2">
    <citation type="journal article" date="2024" name="Plant">
        <title>Genomic evolution and insights into agronomic trait innovations of Sesamum species.</title>
        <authorList>
            <person name="Miao H."/>
            <person name="Wang L."/>
            <person name="Qu L."/>
            <person name="Liu H."/>
            <person name="Sun Y."/>
            <person name="Le M."/>
            <person name="Wang Q."/>
            <person name="Wei S."/>
            <person name="Zheng Y."/>
            <person name="Lin W."/>
            <person name="Duan Y."/>
            <person name="Cao H."/>
            <person name="Xiong S."/>
            <person name="Wang X."/>
            <person name="Wei L."/>
            <person name="Li C."/>
            <person name="Ma Q."/>
            <person name="Ju M."/>
            <person name="Zhao R."/>
            <person name="Li G."/>
            <person name="Mu C."/>
            <person name="Tian Q."/>
            <person name="Mei H."/>
            <person name="Zhang T."/>
            <person name="Gao T."/>
            <person name="Zhang H."/>
        </authorList>
    </citation>
    <scope>NUCLEOTIDE SEQUENCE</scope>
    <source>
        <strain evidence="3">KEN8</strain>
    </source>
</reference>
<gene>
    <name evidence="3" type="ORF">Scaly_3148700</name>
</gene>
<dbReference type="Gene3D" id="3.30.70.270">
    <property type="match status" value="1"/>
</dbReference>
<dbReference type="EMBL" id="JACGWM010001433">
    <property type="protein sequence ID" value="KAL0293004.1"/>
    <property type="molecule type" value="Genomic_DNA"/>
</dbReference>
<dbReference type="AlphaFoldDB" id="A0AAW2JEW5"/>
<reference evidence="3" key="1">
    <citation type="submission" date="2020-06" db="EMBL/GenBank/DDBJ databases">
        <authorList>
            <person name="Li T."/>
            <person name="Hu X."/>
            <person name="Zhang T."/>
            <person name="Song X."/>
            <person name="Zhang H."/>
            <person name="Dai N."/>
            <person name="Sheng W."/>
            <person name="Hou X."/>
            <person name="Wei L."/>
        </authorList>
    </citation>
    <scope>NUCLEOTIDE SEQUENCE</scope>
    <source>
        <strain evidence="3">KEN8</strain>
        <tissue evidence="3">Leaf</tissue>
    </source>
</reference>
<dbReference type="PANTHER" id="PTHR24559:SF439">
    <property type="entry name" value="RETROTRANSPOSON, UNCLASSIFIED-LIKE PROTEIN"/>
    <property type="match status" value="1"/>
</dbReference>
<dbReference type="Pfam" id="PF00078">
    <property type="entry name" value="RVT_1"/>
    <property type="match status" value="1"/>
</dbReference>